<dbReference type="PANTHER" id="PTHR10746">
    <property type="entry name" value="50S RIBOSOMAL PROTEIN L4"/>
    <property type="match status" value="1"/>
</dbReference>
<feature type="compositionally biased region" description="Polar residues" evidence="5">
    <location>
        <begin position="444"/>
        <end position="454"/>
    </location>
</feature>
<protein>
    <recommendedName>
        <fullName evidence="4">Large ribosomal subunit protein uL4m</fullName>
    </recommendedName>
</protein>
<dbReference type="Pfam" id="PF00573">
    <property type="entry name" value="Ribosomal_L4"/>
    <property type="match status" value="1"/>
</dbReference>
<keyword evidence="2" id="KW-0689">Ribosomal protein</keyword>
<evidence type="ECO:0000313" key="6">
    <source>
        <dbReference type="EMBL" id="SZX62422.1"/>
    </source>
</evidence>
<dbReference type="Gene3D" id="3.40.1370.10">
    <property type="match status" value="1"/>
</dbReference>
<dbReference type="GO" id="GO:0006412">
    <property type="term" value="P:translation"/>
    <property type="evidence" value="ECO:0007669"/>
    <property type="project" value="InterPro"/>
</dbReference>
<feature type="region of interest" description="Disordered" evidence="5">
    <location>
        <begin position="430"/>
        <end position="468"/>
    </location>
</feature>
<keyword evidence="3" id="KW-0687">Ribonucleoprotein</keyword>
<dbReference type="InterPro" id="IPR013005">
    <property type="entry name" value="Ribosomal_uL4-like"/>
</dbReference>
<dbReference type="NCBIfam" id="TIGR03953">
    <property type="entry name" value="rplD_bact"/>
    <property type="match status" value="1"/>
</dbReference>
<dbReference type="AlphaFoldDB" id="A0A383VCH0"/>
<feature type="compositionally biased region" description="Low complexity" evidence="5">
    <location>
        <begin position="458"/>
        <end position="468"/>
    </location>
</feature>
<evidence type="ECO:0000313" key="7">
    <source>
        <dbReference type="Proteomes" id="UP000256970"/>
    </source>
</evidence>
<keyword evidence="7" id="KW-1185">Reference proteome</keyword>
<dbReference type="PANTHER" id="PTHR10746:SF6">
    <property type="entry name" value="LARGE RIBOSOMAL SUBUNIT PROTEIN UL4M"/>
    <property type="match status" value="1"/>
</dbReference>
<dbReference type="GO" id="GO:0003735">
    <property type="term" value="F:structural constituent of ribosome"/>
    <property type="evidence" value="ECO:0007669"/>
    <property type="project" value="InterPro"/>
</dbReference>
<evidence type="ECO:0000256" key="3">
    <source>
        <dbReference type="ARBA" id="ARBA00023274"/>
    </source>
</evidence>
<proteinExistence type="inferred from homology"/>
<organism evidence="6 7">
    <name type="scientific">Tetradesmus obliquus</name>
    <name type="common">Green alga</name>
    <name type="synonym">Acutodesmus obliquus</name>
    <dbReference type="NCBI Taxonomy" id="3088"/>
    <lineage>
        <taxon>Eukaryota</taxon>
        <taxon>Viridiplantae</taxon>
        <taxon>Chlorophyta</taxon>
        <taxon>core chlorophytes</taxon>
        <taxon>Chlorophyceae</taxon>
        <taxon>CS clade</taxon>
        <taxon>Sphaeropleales</taxon>
        <taxon>Scenedesmaceae</taxon>
        <taxon>Tetradesmus</taxon>
    </lineage>
</organism>
<dbReference type="GO" id="GO:0005840">
    <property type="term" value="C:ribosome"/>
    <property type="evidence" value="ECO:0007669"/>
    <property type="project" value="UniProtKB-KW"/>
</dbReference>
<dbReference type="Proteomes" id="UP000256970">
    <property type="component" value="Unassembled WGS sequence"/>
</dbReference>
<reference evidence="6 7" key="1">
    <citation type="submission" date="2016-10" db="EMBL/GenBank/DDBJ databases">
        <authorList>
            <person name="Cai Z."/>
        </authorList>
    </citation>
    <scope>NUCLEOTIDE SEQUENCE [LARGE SCALE GENOMIC DNA]</scope>
</reference>
<dbReference type="InterPro" id="IPR002136">
    <property type="entry name" value="Ribosomal_uL4"/>
</dbReference>
<accession>A0A383VCH0</accession>
<gene>
    <name evidence="6" type="ORF">BQ4739_LOCUS3009</name>
</gene>
<dbReference type="InterPro" id="IPR023574">
    <property type="entry name" value="Ribosomal_uL4_dom_sf"/>
</dbReference>
<sequence length="468" mass="49506">MLPVVFARQQAAKLLAASCSSLLRSCCCSGVLAAAPQQQQQLLQQLPQHHHWQQHAGFAAAVPSILSDASVLKGPAPGKSGLVVQYPFPVEYYSPRRVTLYNLDKQQLAAVELPGDIFNVPVRGDIIHEVVRWQRAKARQGTHKTKDRSEVSGGGRKPWPQKGTGRARQGSIRAPQWRGGGIVHGPVPRSYAYALPKKVRRLGLKCALSAKANEGRLLLLDSLHPTSPKTKAIAAKLSHLLQEHPRLNALLVDSAKDGDDGGVMLRRAARNLPGVEILPSIGANVYSIVRKDVLVMTKPALDKLVERLRAPINRLGAAGLAYRAKLEARRQQAAVERRQQRLQQQQQQQAAAGSGAAAAAAAVAAAAGGGSWQQLGSEQTVQRDWRPGQVGGLAAAASSGAAAAGRGSWQQLGSKQTKRQLLAAPWKAAGAQAPAVASRWPRLQPSSGARTDSAQLGAAAAAAGPGSS</sequence>
<evidence type="ECO:0000256" key="5">
    <source>
        <dbReference type="SAM" id="MobiDB-lite"/>
    </source>
</evidence>
<dbReference type="STRING" id="3088.A0A383VCH0"/>
<feature type="compositionally biased region" description="Basic residues" evidence="5">
    <location>
        <begin position="137"/>
        <end position="146"/>
    </location>
</feature>
<evidence type="ECO:0000256" key="1">
    <source>
        <dbReference type="ARBA" id="ARBA00010528"/>
    </source>
</evidence>
<dbReference type="SUPFAM" id="SSF52166">
    <property type="entry name" value="Ribosomal protein L4"/>
    <property type="match status" value="1"/>
</dbReference>
<name>A0A383VCH0_TETOB</name>
<dbReference type="HAMAP" id="MF_01328_B">
    <property type="entry name" value="Ribosomal_uL4_B"/>
    <property type="match status" value="1"/>
</dbReference>
<dbReference type="EMBL" id="FNXT01000225">
    <property type="protein sequence ID" value="SZX62422.1"/>
    <property type="molecule type" value="Genomic_DNA"/>
</dbReference>
<dbReference type="GO" id="GO:1990904">
    <property type="term" value="C:ribonucleoprotein complex"/>
    <property type="evidence" value="ECO:0007669"/>
    <property type="project" value="UniProtKB-KW"/>
</dbReference>
<evidence type="ECO:0000256" key="4">
    <source>
        <dbReference type="ARBA" id="ARBA00040565"/>
    </source>
</evidence>
<comment type="similarity">
    <text evidence="1">Belongs to the universal ribosomal protein uL4 family.</text>
</comment>
<evidence type="ECO:0000256" key="2">
    <source>
        <dbReference type="ARBA" id="ARBA00022980"/>
    </source>
</evidence>
<feature type="region of interest" description="Disordered" evidence="5">
    <location>
        <begin position="137"/>
        <end position="171"/>
    </location>
</feature>